<dbReference type="STRING" id="108003.B1C78_01560"/>
<dbReference type="Proteomes" id="UP000189462">
    <property type="component" value="Unassembled WGS sequence"/>
</dbReference>
<evidence type="ECO:0000259" key="2">
    <source>
        <dbReference type="Pfam" id="PF05425"/>
    </source>
</evidence>
<keyword evidence="1" id="KW-0812">Transmembrane</keyword>
<dbReference type="EMBL" id="MVBK01000008">
    <property type="protein sequence ID" value="OOG28554.1"/>
    <property type="molecule type" value="Genomic_DNA"/>
</dbReference>
<feature type="transmembrane region" description="Helical" evidence="1">
    <location>
        <begin position="81"/>
        <end position="102"/>
    </location>
</feature>
<organism evidence="3 4">
    <name type="scientific">Thioalkalivibrio denitrificans</name>
    <dbReference type="NCBI Taxonomy" id="108003"/>
    <lineage>
        <taxon>Bacteria</taxon>
        <taxon>Pseudomonadati</taxon>
        <taxon>Pseudomonadota</taxon>
        <taxon>Gammaproteobacteria</taxon>
        <taxon>Chromatiales</taxon>
        <taxon>Ectothiorhodospiraceae</taxon>
        <taxon>Thioalkalivibrio</taxon>
    </lineage>
</organism>
<dbReference type="GO" id="GO:0016020">
    <property type="term" value="C:membrane"/>
    <property type="evidence" value="ECO:0007669"/>
    <property type="project" value="InterPro"/>
</dbReference>
<reference evidence="3 4" key="1">
    <citation type="submission" date="2017-02" db="EMBL/GenBank/DDBJ databases">
        <title>Genomic diversity within the haloalkaliphilic genus Thioalkalivibrio.</title>
        <authorList>
            <person name="Ahn A.-C."/>
            <person name="Meier-Kolthoff J."/>
            <person name="Overmars L."/>
            <person name="Richter M."/>
            <person name="Woyke T."/>
            <person name="Sorokin D.Y."/>
            <person name="Muyzer G."/>
        </authorList>
    </citation>
    <scope>NUCLEOTIDE SEQUENCE [LARGE SCALE GENOMIC DNA]</scope>
    <source>
        <strain evidence="3 4">ALJD</strain>
    </source>
</reference>
<dbReference type="Pfam" id="PF05425">
    <property type="entry name" value="CopD"/>
    <property type="match status" value="1"/>
</dbReference>
<dbReference type="InterPro" id="IPR008457">
    <property type="entry name" value="Cu-R_CopD_dom"/>
</dbReference>
<name>A0A1V3NUA3_9GAMM</name>
<dbReference type="AlphaFoldDB" id="A0A1V3NUA3"/>
<dbReference type="OrthoDB" id="8419862at2"/>
<keyword evidence="1" id="KW-0472">Membrane</keyword>
<feature type="transmembrane region" description="Helical" evidence="1">
    <location>
        <begin position="130"/>
        <end position="152"/>
    </location>
</feature>
<proteinExistence type="predicted"/>
<comment type="caution">
    <text evidence="3">The sequence shown here is derived from an EMBL/GenBank/DDBJ whole genome shotgun (WGS) entry which is preliminary data.</text>
</comment>
<keyword evidence="4" id="KW-1185">Reference proteome</keyword>
<evidence type="ECO:0000313" key="3">
    <source>
        <dbReference type="EMBL" id="OOG28554.1"/>
    </source>
</evidence>
<feature type="transmembrane region" description="Helical" evidence="1">
    <location>
        <begin position="6"/>
        <end position="26"/>
    </location>
</feature>
<accession>A0A1V3NUA3</accession>
<evidence type="ECO:0000256" key="1">
    <source>
        <dbReference type="SAM" id="Phobius"/>
    </source>
</evidence>
<sequence length="153" mass="17045">MSIAITLHVLSAVIWVGGMFFAYMALRPAAAALLEPPLRTTLWRDTFNRFFPWVWIAVVLLLVTGYWMIFAKFGGMGTSPLYVHVMNGLGLVMMAIYLHVFFAPFRRMKQAIAEENWPEAGRRLGQIRMLVGVNLIIGLVVIAVASGGAYVVI</sequence>
<dbReference type="RefSeq" id="WP_077277379.1">
    <property type="nucleotide sequence ID" value="NZ_MVBK01000008.1"/>
</dbReference>
<protein>
    <recommendedName>
        <fullName evidence="2">Copper resistance protein D domain-containing protein</fullName>
    </recommendedName>
</protein>
<evidence type="ECO:0000313" key="4">
    <source>
        <dbReference type="Proteomes" id="UP000189462"/>
    </source>
</evidence>
<gene>
    <name evidence="3" type="ORF">B1C78_01560</name>
</gene>
<feature type="domain" description="Copper resistance protein D" evidence="2">
    <location>
        <begin position="46"/>
        <end position="146"/>
    </location>
</feature>
<keyword evidence="1" id="KW-1133">Transmembrane helix</keyword>
<feature type="transmembrane region" description="Helical" evidence="1">
    <location>
        <begin position="47"/>
        <end position="69"/>
    </location>
</feature>